<keyword evidence="5 10" id="KW-0812">Transmembrane</keyword>
<dbReference type="InterPro" id="IPR010105">
    <property type="entry name" value="TonB_sidphr_rcpt"/>
</dbReference>
<dbReference type="NCBIfam" id="TIGR01783">
    <property type="entry name" value="TonB-siderophor"/>
    <property type="match status" value="1"/>
</dbReference>
<gene>
    <name evidence="15" type="ORF">BTO32_06070</name>
</gene>
<dbReference type="PROSITE" id="PS52016">
    <property type="entry name" value="TONB_DEPENDENT_REC_3"/>
    <property type="match status" value="1"/>
</dbReference>
<evidence type="ECO:0000313" key="16">
    <source>
        <dbReference type="Proteomes" id="UP000189339"/>
    </source>
</evidence>
<evidence type="ECO:0000256" key="12">
    <source>
        <dbReference type="SAM" id="SignalP"/>
    </source>
</evidence>
<dbReference type="Gene3D" id="2.40.170.20">
    <property type="entry name" value="TonB-dependent receptor, beta-barrel domain"/>
    <property type="match status" value="1"/>
</dbReference>
<keyword evidence="12" id="KW-0732">Signal</keyword>
<keyword evidence="8 15" id="KW-0675">Receptor</keyword>
<feature type="domain" description="TonB-dependent receptor-like beta-barrel" evidence="13">
    <location>
        <begin position="251"/>
        <end position="690"/>
    </location>
</feature>
<dbReference type="GO" id="GO:0009279">
    <property type="term" value="C:cell outer membrane"/>
    <property type="evidence" value="ECO:0007669"/>
    <property type="project" value="UniProtKB-SubCell"/>
</dbReference>
<dbReference type="Proteomes" id="UP000189339">
    <property type="component" value="Unassembled WGS sequence"/>
</dbReference>
<dbReference type="InterPro" id="IPR039426">
    <property type="entry name" value="TonB-dep_rcpt-like"/>
</dbReference>
<feature type="domain" description="TonB-dependent receptor plug" evidence="14">
    <location>
        <begin position="79"/>
        <end position="178"/>
    </location>
</feature>
<dbReference type="InterPro" id="IPR036942">
    <property type="entry name" value="Beta-barrel_TonB_sf"/>
</dbReference>
<evidence type="ECO:0000256" key="1">
    <source>
        <dbReference type="ARBA" id="ARBA00004571"/>
    </source>
</evidence>
<dbReference type="InterPro" id="IPR037066">
    <property type="entry name" value="Plug_dom_sf"/>
</dbReference>
<evidence type="ECO:0000256" key="10">
    <source>
        <dbReference type="PROSITE-ProRule" id="PRU01360"/>
    </source>
</evidence>
<dbReference type="EMBL" id="MSCW01000004">
    <property type="protein sequence ID" value="ONF44542.1"/>
    <property type="molecule type" value="Genomic_DNA"/>
</dbReference>
<dbReference type="GO" id="GO:0038023">
    <property type="term" value="F:signaling receptor activity"/>
    <property type="evidence" value="ECO:0007669"/>
    <property type="project" value="InterPro"/>
</dbReference>
<evidence type="ECO:0000259" key="13">
    <source>
        <dbReference type="Pfam" id="PF00593"/>
    </source>
</evidence>
<evidence type="ECO:0000256" key="9">
    <source>
        <dbReference type="ARBA" id="ARBA00023237"/>
    </source>
</evidence>
<keyword evidence="4 10" id="KW-1134">Transmembrane beta strand</keyword>
<keyword evidence="6 11" id="KW-0798">TonB box</keyword>
<feature type="signal peptide" evidence="12">
    <location>
        <begin position="1"/>
        <end position="36"/>
    </location>
</feature>
<keyword evidence="3 10" id="KW-0813">Transport</keyword>
<comment type="subcellular location">
    <subcellularLocation>
        <location evidence="1 10">Cell outer membrane</location>
        <topology evidence="1 10">Multi-pass membrane protein</topology>
    </subcellularLocation>
</comment>
<evidence type="ECO:0000256" key="11">
    <source>
        <dbReference type="RuleBase" id="RU003357"/>
    </source>
</evidence>
<evidence type="ECO:0000313" key="15">
    <source>
        <dbReference type="EMBL" id="ONF44542.1"/>
    </source>
</evidence>
<dbReference type="GO" id="GO:0015891">
    <property type="term" value="P:siderophore transport"/>
    <property type="evidence" value="ECO:0007669"/>
    <property type="project" value="InterPro"/>
</dbReference>
<dbReference type="Pfam" id="PF07715">
    <property type="entry name" value="Plug"/>
    <property type="match status" value="1"/>
</dbReference>
<evidence type="ECO:0000256" key="8">
    <source>
        <dbReference type="ARBA" id="ARBA00023170"/>
    </source>
</evidence>
<dbReference type="PANTHER" id="PTHR32552">
    <property type="entry name" value="FERRICHROME IRON RECEPTOR-RELATED"/>
    <property type="match status" value="1"/>
</dbReference>
<dbReference type="Pfam" id="PF00593">
    <property type="entry name" value="TonB_dep_Rec_b-barrel"/>
    <property type="match status" value="1"/>
</dbReference>
<dbReference type="InterPro" id="IPR012910">
    <property type="entry name" value="Plug_dom"/>
</dbReference>
<name>A0A1V2DV52_9GAMM</name>
<evidence type="ECO:0000256" key="4">
    <source>
        <dbReference type="ARBA" id="ARBA00022452"/>
    </source>
</evidence>
<keyword evidence="9 10" id="KW-0998">Cell outer membrane</keyword>
<evidence type="ECO:0000256" key="7">
    <source>
        <dbReference type="ARBA" id="ARBA00023136"/>
    </source>
</evidence>
<proteinExistence type="inferred from homology"/>
<keyword evidence="16" id="KW-1185">Reference proteome</keyword>
<dbReference type="Gene3D" id="2.170.130.10">
    <property type="entry name" value="TonB-dependent receptor, plug domain"/>
    <property type="match status" value="1"/>
</dbReference>
<dbReference type="GO" id="GO:0015344">
    <property type="term" value="F:siderophore uptake transmembrane transporter activity"/>
    <property type="evidence" value="ECO:0007669"/>
    <property type="project" value="TreeGrafter"/>
</dbReference>
<dbReference type="PANTHER" id="PTHR32552:SF74">
    <property type="entry name" value="HYDROXAMATE SIDEROPHORE RECEPTOR FHUE"/>
    <property type="match status" value="1"/>
</dbReference>
<dbReference type="AlphaFoldDB" id="A0A1V2DV52"/>
<comment type="caution">
    <text evidence="15">The sequence shown here is derived from an EMBL/GenBank/DDBJ whole genome shotgun (WGS) entry which is preliminary data.</text>
</comment>
<protein>
    <submittedName>
        <fullName evidence="15">TonB-dependent receptor</fullName>
    </submittedName>
</protein>
<evidence type="ECO:0000256" key="3">
    <source>
        <dbReference type="ARBA" id="ARBA00022448"/>
    </source>
</evidence>
<dbReference type="OrthoDB" id="8663017at2"/>
<evidence type="ECO:0000256" key="2">
    <source>
        <dbReference type="ARBA" id="ARBA00009810"/>
    </source>
</evidence>
<evidence type="ECO:0000256" key="5">
    <source>
        <dbReference type="ARBA" id="ARBA00022692"/>
    </source>
</evidence>
<dbReference type="SUPFAM" id="SSF56935">
    <property type="entry name" value="Porins"/>
    <property type="match status" value="1"/>
</dbReference>
<organism evidence="15 16">
    <name type="scientific">Marinobacter lutaoensis</name>
    <dbReference type="NCBI Taxonomy" id="135739"/>
    <lineage>
        <taxon>Bacteria</taxon>
        <taxon>Pseudomonadati</taxon>
        <taxon>Pseudomonadota</taxon>
        <taxon>Gammaproteobacteria</taxon>
        <taxon>Pseudomonadales</taxon>
        <taxon>Marinobacteraceae</taxon>
        <taxon>Marinobacter</taxon>
    </lineage>
</organism>
<accession>A0A1V2DV52</accession>
<sequence>MILITKKELSMRNRKGVQWKLCALALGVASSSLAQAQEEHRLEAITVEGNRLYDLPSSEQSGGYGVDAATVGTKTPASLRDIPQSITVLTHDYVQDRQFVTLDQAAKYTPGIHTLANDDGRSSIFSRGYEYSEYNVDGLPAPISSLWGTLPLTAAFDRIEIMRGPSGLFNSTSELGGIINMVRKRPTETFQGHLEGRLGSDDLRYLEADLGGTMDADGDVRGRVVASAAEQDSFVDVKENRNSTLYTALDIDLDHATTLGLGWLHQTKDMVPGNGLPAYQDGTLVDVSPSTFMGADWNRFENDMDDVFLDLTHRFDNGGYGRLAARGSWRDTDLKYAYTAAGVDANGDTSMAAIARVFSEEALALDASYSRPFAFLNEVSEFVVGADAKRYDTEYDAGAARGFATNNVFDPNPHGIPEPDIAASQNSDTRERELGTYAKLTLRPWSGLALIGGARLSWYQLDSDVTSLNNGSSTRDHTSIAGRVTPYAGLVQDLDPHHSLYLSYSEVFKPQTETGADGGLLKPRQGNQLELGVKGSYLRERLNARLTLFRLTDENRAATPFDDDGNPISEYKAASGKTRIHGAEVEVSGELQPGWDLLAGYTYMDTKTLDGDEETLFQMMPRHQAMVWTQYQLPGAWNQWHMGAGVTAMSDVYLERSGIRVEAPGYAVVDAMVRYDVSSHLTATLNVNNLFDREYYARIGSPATFNFYGAPASVVAGLRYDF</sequence>
<dbReference type="CDD" id="cd01347">
    <property type="entry name" value="ligand_gated_channel"/>
    <property type="match status" value="1"/>
</dbReference>
<comment type="similarity">
    <text evidence="2 10 11">Belongs to the TonB-dependent receptor family.</text>
</comment>
<keyword evidence="7 10" id="KW-0472">Membrane</keyword>
<feature type="chain" id="PRO_5012437450" evidence="12">
    <location>
        <begin position="37"/>
        <end position="722"/>
    </location>
</feature>
<evidence type="ECO:0000256" key="6">
    <source>
        <dbReference type="ARBA" id="ARBA00023077"/>
    </source>
</evidence>
<dbReference type="InterPro" id="IPR000531">
    <property type="entry name" value="Beta-barrel_TonB"/>
</dbReference>
<reference evidence="15 16" key="1">
    <citation type="submission" date="2016-12" db="EMBL/GenBank/DDBJ databases">
        <title>Marinobacter lutaoensis whole genome sequencing.</title>
        <authorList>
            <person name="Verma A."/>
            <person name="Krishnamurthi S."/>
        </authorList>
    </citation>
    <scope>NUCLEOTIDE SEQUENCE [LARGE SCALE GENOMIC DNA]</scope>
    <source>
        <strain evidence="15 16">T5054</strain>
    </source>
</reference>
<evidence type="ECO:0000259" key="14">
    <source>
        <dbReference type="Pfam" id="PF07715"/>
    </source>
</evidence>
<dbReference type="STRING" id="135739.BTO32_06070"/>